<name>A0A667WTM2_9TELE</name>
<evidence type="ECO:0000313" key="8">
    <source>
        <dbReference type="Ensembl" id="ENSMMDP00005003814.1"/>
    </source>
</evidence>
<sequence>ALSICSAVMTILFCCRHLFTSLATFLTFLRFPKDSGLKREWELAVRREGFVATQRSLLCSEHFKADDFDRTGQIVRLRHGVKPSVFNFPSHLQKVCVLFG</sequence>
<dbReference type="Proteomes" id="UP000472263">
    <property type="component" value="Chromosome 16"/>
</dbReference>
<evidence type="ECO:0000259" key="7">
    <source>
        <dbReference type="PROSITE" id="PS50950"/>
    </source>
</evidence>
<dbReference type="InterPro" id="IPR038441">
    <property type="entry name" value="THAP_Znf_sf"/>
</dbReference>
<dbReference type="SMART" id="SM00980">
    <property type="entry name" value="THAP"/>
    <property type="match status" value="1"/>
</dbReference>
<accession>A0A667WTM2</accession>
<dbReference type="InterPro" id="IPR026521">
    <property type="entry name" value="THAP2"/>
</dbReference>
<dbReference type="Gene3D" id="6.20.210.20">
    <property type="entry name" value="THAP domain"/>
    <property type="match status" value="1"/>
</dbReference>
<dbReference type="PANTHER" id="PTHR47696:SF1">
    <property type="entry name" value="THAP DOMAIN-CONTAINING PROTEIN 2"/>
    <property type="match status" value="1"/>
</dbReference>
<dbReference type="PROSITE" id="PS50950">
    <property type="entry name" value="ZF_THAP"/>
    <property type="match status" value="1"/>
</dbReference>
<keyword evidence="1" id="KW-0479">Metal-binding</keyword>
<dbReference type="GO" id="GO:0008270">
    <property type="term" value="F:zinc ion binding"/>
    <property type="evidence" value="ECO:0007669"/>
    <property type="project" value="UniProtKB-KW"/>
</dbReference>
<dbReference type="GO" id="GO:0003677">
    <property type="term" value="F:DNA binding"/>
    <property type="evidence" value="ECO:0007669"/>
    <property type="project" value="UniProtKB-UniRule"/>
</dbReference>
<evidence type="ECO:0000313" key="9">
    <source>
        <dbReference type="Proteomes" id="UP000472263"/>
    </source>
</evidence>
<reference evidence="8" key="1">
    <citation type="submission" date="2019-06" db="EMBL/GenBank/DDBJ databases">
        <authorList>
            <consortium name="Wellcome Sanger Institute Data Sharing"/>
        </authorList>
    </citation>
    <scope>NUCLEOTIDE SEQUENCE [LARGE SCALE GENOMIC DNA]</scope>
</reference>
<keyword evidence="6" id="KW-1133">Transmembrane helix</keyword>
<dbReference type="SUPFAM" id="SSF57716">
    <property type="entry name" value="Glucocorticoid receptor-like (DNA-binding domain)"/>
    <property type="match status" value="1"/>
</dbReference>
<proteinExistence type="predicted"/>
<dbReference type="Pfam" id="PF05485">
    <property type="entry name" value="THAP"/>
    <property type="match status" value="1"/>
</dbReference>
<evidence type="ECO:0000256" key="2">
    <source>
        <dbReference type="ARBA" id="ARBA00022771"/>
    </source>
</evidence>
<dbReference type="InParanoid" id="A0A667WTM2"/>
<keyword evidence="4 5" id="KW-0238">DNA-binding</keyword>
<organism evidence="8 9">
    <name type="scientific">Myripristis murdjan</name>
    <name type="common">pinecone soldierfish</name>
    <dbReference type="NCBI Taxonomy" id="586833"/>
    <lineage>
        <taxon>Eukaryota</taxon>
        <taxon>Metazoa</taxon>
        <taxon>Chordata</taxon>
        <taxon>Craniata</taxon>
        <taxon>Vertebrata</taxon>
        <taxon>Euteleostomi</taxon>
        <taxon>Actinopterygii</taxon>
        <taxon>Neopterygii</taxon>
        <taxon>Teleostei</taxon>
        <taxon>Neoteleostei</taxon>
        <taxon>Acanthomorphata</taxon>
        <taxon>Holocentriformes</taxon>
        <taxon>Holocentridae</taxon>
        <taxon>Myripristis</taxon>
    </lineage>
</organism>
<dbReference type="AlphaFoldDB" id="A0A667WTM2"/>
<evidence type="ECO:0000256" key="1">
    <source>
        <dbReference type="ARBA" id="ARBA00022723"/>
    </source>
</evidence>
<protein>
    <recommendedName>
        <fullName evidence="7">THAP-type domain-containing protein</fullName>
    </recommendedName>
</protein>
<reference evidence="8" key="2">
    <citation type="submission" date="2025-08" db="UniProtKB">
        <authorList>
            <consortium name="Ensembl"/>
        </authorList>
    </citation>
    <scope>IDENTIFICATION</scope>
</reference>
<evidence type="ECO:0000256" key="4">
    <source>
        <dbReference type="ARBA" id="ARBA00023125"/>
    </source>
</evidence>
<keyword evidence="9" id="KW-1185">Reference proteome</keyword>
<reference evidence="8" key="3">
    <citation type="submission" date="2025-09" db="UniProtKB">
        <authorList>
            <consortium name="Ensembl"/>
        </authorList>
    </citation>
    <scope>IDENTIFICATION</scope>
</reference>
<evidence type="ECO:0000256" key="6">
    <source>
        <dbReference type="SAM" id="Phobius"/>
    </source>
</evidence>
<dbReference type="InterPro" id="IPR006612">
    <property type="entry name" value="THAP_Znf"/>
</dbReference>
<dbReference type="SMART" id="SM00692">
    <property type="entry name" value="DM3"/>
    <property type="match status" value="1"/>
</dbReference>
<keyword evidence="6" id="KW-0812">Transmembrane</keyword>
<keyword evidence="2 5" id="KW-0863">Zinc-finger</keyword>
<dbReference type="PANTHER" id="PTHR47696">
    <property type="entry name" value="THAP DOMAIN-CONTAINING PROTEIN 2"/>
    <property type="match status" value="1"/>
</dbReference>
<dbReference type="Ensembl" id="ENSMMDT00005003910.1">
    <property type="protein sequence ID" value="ENSMMDP00005003814.1"/>
    <property type="gene ID" value="ENSMMDG00005002117.1"/>
</dbReference>
<keyword evidence="6" id="KW-0472">Membrane</keyword>
<evidence type="ECO:0000256" key="5">
    <source>
        <dbReference type="PROSITE-ProRule" id="PRU00309"/>
    </source>
</evidence>
<feature type="domain" description="THAP-type" evidence="7">
    <location>
        <begin position="1"/>
        <end position="86"/>
    </location>
</feature>
<feature type="transmembrane region" description="Helical" evidence="6">
    <location>
        <begin position="6"/>
        <end position="29"/>
    </location>
</feature>
<dbReference type="GeneTree" id="ENSGT00940000165627"/>
<evidence type="ECO:0000256" key="3">
    <source>
        <dbReference type="ARBA" id="ARBA00022833"/>
    </source>
</evidence>
<keyword evidence="3" id="KW-0862">Zinc</keyword>